<feature type="non-terminal residue" evidence="1">
    <location>
        <position position="1"/>
    </location>
</feature>
<sequence>WCRGGPLGFMAQYGLGPNLLLVRDPSRWHMATLCWLWKCLVVKAPSHQTCLIRTG</sequence>
<dbReference type="Gramene" id="Os01t0943700-01">
    <property type="protein sequence ID" value="Os01t0943700-01"/>
    <property type="gene ID" value="Os01g0943700"/>
</dbReference>
<keyword evidence="2" id="KW-1185">Reference proteome</keyword>
<reference evidence="1 2" key="2">
    <citation type="journal article" date="2013" name="Plant Cell Physiol.">
        <title>Rice Annotation Project Database (RAP-DB): an integrative and interactive database for rice genomics.</title>
        <authorList>
            <person name="Sakai H."/>
            <person name="Lee S.S."/>
            <person name="Tanaka T."/>
            <person name="Numa H."/>
            <person name="Kim J."/>
            <person name="Kawahara Y."/>
            <person name="Wakimoto H."/>
            <person name="Yang C.C."/>
            <person name="Iwamoto M."/>
            <person name="Abe T."/>
            <person name="Yamada Y."/>
            <person name="Muto A."/>
            <person name="Inokuchi H."/>
            <person name="Ikemura T."/>
            <person name="Matsumoto T."/>
            <person name="Sasaki T."/>
            <person name="Itoh T."/>
        </authorList>
    </citation>
    <scope>NUCLEOTIDE SEQUENCE [LARGE SCALE GENOMIC DNA]</scope>
    <source>
        <strain evidence="2">cv. Nipponbare</strain>
    </source>
</reference>
<evidence type="ECO:0000313" key="1">
    <source>
        <dbReference type="EMBL" id="BAS76169.1"/>
    </source>
</evidence>
<dbReference type="PaxDb" id="39947-A0A0N7KEE2"/>
<dbReference type="AlphaFoldDB" id="A0A0N7KEE2"/>
<reference evidence="1 2" key="3">
    <citation type="journal article" date="2013" name="Rice">
        <title>Improvement of the Oryza sativa Nipponbare reference genome using next generation sequence and optical map data.</title>
        <authorList>
            <person name="Kawahara Y."/>
            <person name="de la Bastide M."/>
            <person name="Hamilton J.P."/>
            <person name="Kanamori H."/>
            <person name="McCombie W.R."/>
            <person name="Ouyang S."/>
            <person name="Schwartz D.C."/>
            <person name="Tanaka T."/>
            <person name="Wu J."/>
            <person name="Zhou S."/>
            <person name="Childs K.L."/>
            <person name="Davidson R.M."/>
            <person name="Lin H."/>
            <person name="Quesada-Ocampo L."/>
            <person name="Vaillancourt B."/>
            <person name="Sakai H."/>
            <person name="Lee S.S."/>
            <person name="Kim J."/>
            <person name="Numa H."/>
            <person name="Itoh T."/>
            <person name="Buell C.R."/>
            <person name="Matsumoto T."/>
        </authorList>
    </citation>
    <scope>NUCLEOTIDE SEQUENCE [LARGE SCALE GENOMIC DNA]</scope>
    <source>
        <strain evidence="2">cv. Nipponbare</strain>
    </source>
</reference>
<protein>
    <submittedName>
        <fullName evidence="1">Os01g0943700 protein</fullName>
    </submittedName>
</protein>
<proteinExistence type="predicted"/>
<name>A0A0N7KEE2_ORYSJ</name>
<accession>A0A0N7KEE2</accession>
<dbReference type="Proteomes" id="UP000059680">
    <property type="component" value="Chromosome 1"/>
</dbReference>
<gene>
    <name evidence="1" type="ordered locus">Os01g0943700</name>
    <name evidence="1" type="ORF">OSNPB_010943700</name>
</gene>
<dbReference type="EMBL" id="AP014957">
    <property type="protein sequence ID" value="BAS76169.1"/>
    <property type="molecule type" value="Genomic_DNA"/>
</dbReference>
<dbReference type="InParanoid" id="A0A0N7KEE2"/>
<evidence type="ECO:0000313" key="2">
    <source>
        <dbReference type="Proteomes" id="UP000059680"/>
    </source>
</evidence>
<reference evidence="2" key="1">
    <citation type="journal article" date="2005" name="Nature">
        <title>The map-based sequence of the rice genome.</title>
        <authorList>
            <consortium name="International rice genome sequencing project (IRGSP)"/>
            <person name="Matsumoto T."/>
            <person name="Wu J."/>
            <person name="Kanamori H."/>
            <person name="Katayose Y."/>
            <person name="Fujisawa M."/>
            <person name="Namiki N."/>
            <person name="Mizuno H."/>
            <person name="Yamamoto K."/>
            <person name="Antonio B.A."/>
            <person name="Baba T."/>
            <person name="Sakata K."/>
            <person name="Nagamura Y."/>
            <person name="Aoki H."/>
            <person name="Arikawa K."/>
            <person name="Arita K."/>
            <person name="Bito T."/>
            <person name="Chiden Y."/>
            <person name="Fujitsuka N."/>
            <person name="Fukunaka R."/>
            <person name="Hamada M."/>
            <person name="Harada C."/>
            <person name="Hayashi A."/>
            <person name="Hijishita S."/>
            <person name="Honda M."/>
            <person name="Hosokawa S."/>
            <person name="Ichikawa Y."/>
            <person name="Idonuma A."/>
            <person name="Iijima M."/>
            <person name="Ikeda M."/>
            <person name="Ikeno M."/>
            <person name="Ito K."/>
            <person name="Ito S."/>
            <person name="Ito T."/>
            <person name="Ito Y."/>
            <person name="Ito Y."/>
            <person name="Iwabuchi A."/>
            <person name="Kamiya K."/>
            <person name="Karasawa W."/>
            <person name="Kurita K."/>
            <person name="Katagiri S."/>
            <person name="Kikuta A."/>
            <person name="Kobayashi H."/>
            <person name="Kobayashi N."/>
            <person name="Machita K."/>
            <person name="Maehara T."/>
            <person name="Masukawa M."/>
            <person name="Mizubayashi T."/>
            <person name="Mukai Y."/>
            <person name="Nagasaki H."/>
            <person name="Nagata Y."/>
            <person name="Naito S."/>
            <person name="Nakashima M."/>
            <person name="Nakama Y."/>
            <person name="Nakamichi Y."/>
            <person name="Nakamura M."/>
            <person name="Meguro A."/>
            <person name="Negishi M."/>
            <person name="Ohta I."/>
            <person name="Ohta T."/>
            <person name="Okamoto M."/>
            <person name="Ono N."/>
            <person name="Saji S."/>
            <person name="Sakaguchi M."/>
            <person name="Sakai K."/>
            <person name="Shibata M."/>
            <person name="Shimokawa T."/>
            <person name="Song J."/>
            <person name="Takazaki Y."/>
            <person name="Terasawa K."/>
            <person name="Tsugane M."/>
            <person name="Tsuji K."/>
            <person name="Ueda S."/>
            <person name="Waki K."/>
            <person name="Yamagata H."/>
            <person name="Yamamoto M."/>
            <person name="Yamamoto S."/>
            <person name="Yamane H."/>
            <person name="Yoshiki S."/>
            <person name="Yoshihara R."/>
            <person name="Yukawa K."/>
            <person name="Zhong H."/>
            <person name="Yano M."/>
            <person name="Yuan Q."/>
            <person name="Ouyang S."/>
            <person name="Liu J."/>
            <person name="Jones K.M."/>
            <person name="Gansberger K."/>
            <person name="Moffat K."/>
            <person name="Hill J."/>
            <person name="Bera J."/>
            <person name="Fadrosh D."/>
            <person name="Jin S."/>
            <person name="Johri S."/>
            <person name="Kim M."/>
            <person name="Overton L."/>
            <person name="Reardon M."/>
            <person name="Tsitrin T."/>
            <person name="Vuong H."/>
            <person name="Weaver B."/>
            <person name="Ciecko A."/>
            <person name="Tallon L."/>
            <person name="Jackson J."/>
            <person name="Pai G."/>
            <person name="Aken S.V."/>
            <person name="Utterback T."/>
            <person name="Reidmuller S."/>
            <person name="Feldblyum T."/>
            <person name="Hsiao J."/>
            <person name="Zismann V."/>
            <person name="Iobst S."/>
            <person name="de Vazeille A.R."/>
            <person name="Buell C.R."/>
            <person name="Ying K."/>
            <person name="Li Y."/>
            <person name="Lu T."/>
            <person name="Huang Y."/>
            <person name="Zhao Q."/>
            <person name="Feng Q."/>
            <person name="Zhang L."/>
            <person name="Zhu J."/>
            <person name="Weng Q."/>
            <person name="Mu J."/>
            <person name="Lu Y."/>
            <person name="Fan D."/>
            <person name="Liu Y."/>
            <person name="Guan J."/>
            <person name="Zhang Y."/>
            <person name="Yu S."/>
            <person name="Liu X."/>
            <person name="Zhang Y."/>
            <person name="Hong G."/>
            <person name="Han B."/>
            <person name="Choisne N."/>
            <person name="Demange N."/>
            <person name="Orjeda G."/>
            <person name="Samain S."/>
            <person name="Cattolico L."/>
            <person name="Pelletier E."/>
            <person name="Couloux A."/>
            <person name="Segurens B."/>
            <person name="Wincker P."/>
            <person name="D'Hont A."/>
            <person name="Scarpelli C."/>
            <person name="Weissenbach J."/>
            <person name="Salanoubat M."/>
            <person name="Quetier F."/>
            <person name="Yu Y."/>
            <person name="Kim H.R."/>
            <person name="Rambo T."/>
            <person name="Currie J."/>
            <person name="Collura K."/>
            <person name="Luo M."/>
            <person name="Yang T."/>
            <person name="Ammiraju J.S.S."/>
            <person name="Engler F."/>
            <person name="Soderlund C."/>
            <person name="Wing R.A."/>
            <person name="Palmer L.E."/>
            <person name="de la Bastide M."/>
            <person name="Spiegel L."/>
            <person name="Nascimento L."/>
            <person name="Zutavern T."/>
            <person name="O'Shaughnessy A."/>
            <person name="Dike S."/>
            <person name="Dedhia N."/>
            <person name="Preston R."/>
            <person name="Balija V."/>
            <person name="McCombie W.R."/>
            <person name="Chow T."/>
            <person name="Chen H."/>
            <person name="Chung M."/>
            <person name="Chen C."/>
            <person name="Shaw J."/>
            <person name="Wu H."/>
            <person name="Hsiao K."/>
            <person name="Chao Y."/>
            <person name="Chu M."/>
            <person name="Cheng C."/>
            <person name="Hour A."/>
            <person name="Lee P."/>
            <person name="Lin S."/>
            <person name="Lin Y."/>
            <person name="Liou J."/>
            <person name="Liu S."/>
            <person name="Hsing Y."/>
            <person name="Raghuvanshi S."/>
            <person name="Mohanty A."/>
            <person name="Bharti A.K."/>
            <person name="Gaur A."/>
            <person name="Gupta V."/>
            <person name="Kumar D."/>
            <person name="Ravi V."/>
            <person name="Vij S."/>
            <person name="Kapur A."/>
            <person name="Khurana P."/>
            <person name="Khurana P."/>
            <person name="Khurana J.P."/>
            <person name="Tyagi A.K."/>
            <person name="Gaikwad K."/>
            <person name="Singh A."/>
            <person name="Dalal V."/>
            <person name="Srivastava S."/>
            <person name="Dixit A."/>
            <person name="Pal A.K."/>
            <person name="Ghazi I.A."/>
            <person name="Yadav M."/>
            <person name="Pandit A."/>
            <person name="Bhargava A."/>
            <person name="Sureshbabu K."/>
            <person name="Batra K."/>
            <person name="Sharma T.R."/>
            <person name="Mohapatra T."/>
            <person name="Singh N.K."/>
            <person name="Messing J."/>
            <person name="Nelson A.B."/>
            <person name="Fuks G."/>
            <person name="Kavchok S."/>
            <person name="Keizer G."/>
            <person name="Linton E."/>
            <person name="Llaca V."/>
            <person name="Song R."/>
            <person name="Tanyolac B."/>
            <person name="Young S."/>
            <person name="Ho-Il K."/>
            <person name="Hahn J.H."/>
            <person name="Sangsakoo G."/>
            <person name="Vanavichit A."/>
            <person name="de Mattos Luiz.A.T."/>
            <person name="Zimmer P.D."/>
            <person name="Malone G."/>
            <person name="Dellagostin O."/>
            <person name="de Oliveira A.C."/>
            <person name="Bevan M."/>
            <person name="Bancroft I."/>
            <person name="Minx P."/>
            <person name="Cordum H."/>
            <person name="Wilson R."/>
            <person name="Cheng Z."/>
            <person name="Jin W."/>
            <person name="Jiang J."/>
            <person name="Leong S.A."/>
            <person name="Iwama H."/>
            <person name="Gojobori T."/>
            <person name="Itoh T."/>
            <person name="Niimura Y."/>
            <person name="Fujii Y."/>
            <person name="Habara T."/>
            <person name="Sakai H."/>
            <person name="Sato Y."/>
            <person name="Wilson G."/>
            <person name="Kumar K."/>
            <person name="McCouch S."/>
            <person name="Juretic N."/>
            <person name="Hoen D."/>
            <person name="Wright S."/>
            <person name="Bruskiewich R."/>
            <person name="Bureau T."/>
            <person name="Miyao A."/>
            <person name="Hirochika H."/>
            <person name="Nishikawa T."/>
            <person name="Kadowaki K."/>
            <person name="Sugiura M."/>
            <person name="Burr B."/>
            <person name="Sasaki T."/>
        </authorList>
    </citation>
    <scope>NUCLEOTIDE SEQUENCE [LARGE SCALE GENOMIC DNA]</scope>
    <source>
        <strain evidence="2">cv. Nipponbare</strain>
    </source>
</reference>
<organism evidence="1 2">
    <name type="scientific">Oryza sativa subsp. japonica</name>
    <name type="common">Rice</name>
    <dbReference type="NCBI Taxonomy" id="39947"/>
    <lineage>
        <taxon>Eukaryota</taxon>
        <taxon>Viridiplantae</taxon>
        <taxon>Streptophyta</taxon>
        <taxon>Embryophyta</taxon>
        <taxon>Tracheophyta</taxon>
        <taxon>Spermatophyta</taxon>
        <taxon>Magnoliopsida</taxon>
        <taxon>Liliopsida</taxon>
        <taxon>Poales</taxon>
        <taxon>Poaceae</taxon>
        <taxon>BOP clade</taxon>
        <taxon>Oryzoideae</taxon>
        <taxon>Oryzeae</taxon>
        <taxon>Oryzinae</taxon>
        <taxon>Oryza</taxon>
        <taxon>Oryza sativa</taxon>
    </lineage>
</organism>